<proteinExistence type="inferred from homology"/>
<feature type="compositionally biased region" description="Basic and acidic residues" evidence="8">
    <location>
        <begin position="195"/>
        <end position="208"/>
    </location>
</feature>
<dbReference type="InterPro" id="IPR034197">
    <property type="entry name" value="Peptidases_S8_3"/>
</dbReference>
<dbReference type="PRINTS" id="PR00723">
    <property type="entry name" value="SUBTILISIN"/>
</dbReference>
<protein>
    <recommendedName>
        <fullName evidence="16">Subtilisin-like protease</fullName>
    </recommendedName>
</protein>
<feature type="signal peptide" evidence="9">
    <location>
        <begin position="1"/>
        <end position="20"/>
    </location>
</feature>
<evidence type="ECO:0000259" key="13">
    <source>
        <dbReference type="Pfam" id="PF17766"/>
    </source>
</evidence>
<dbReference type="Proteomes" id="UP000243459">
    <property type="component" value="Chromosome 5"/>
</dbReference>
<feature type="domain" description="Peptidase S8/S53" evidence="10">
    <location>
        <begin position="131"/>
        <end position="580"/>
    </location>
</feature>
<dbReference type="InterPro" id="IPR045051">
    <property type="entry name" value="SBT"/>
</dbReference>
<feature type="domain" description="Inhibitor I9" evidence="12">
    <location>
        <begin position="23"/>
        <end position="103"/>
    </location>
</feature>
<gene>
    <name evidence="14" type="ORF">A4U43_C05F31230</name>
</gene>
<dbReference type="FunFam" id="3.30.70.80:FF:000002">
    <property type="entry name" value="Subtilisin-like protease SBT5.3"/>
    <property type="match status" value="1"/>
</dbReference>
<dbReference type="GO" id="GO:0004252">
    <property type="term" value="F:serine-type endopeptidase activity"/>
    <property type="evidence" value="ECO:0007669"/>
    <property type="project" value="UniProtKB-UniRule"/>
</dbReference>
<feature type="domain" description="PA" evidence="11">
    <location>
        <begin position="384"/>
        <end position="458"/>
    </location>
</feature>
<feature type="chain" id="PRO_5024431154" description="Subtilisin-like protease" evidence="9">
    <location>
        <begin position="21"/>
        <end position="760"/>
    </location>
</feature>
<dbReference type="OMA" id="GMEYNIA"/>
<dbReference type="Pfam" id="PF05922">
    <property type="entry name" value="Inhibitor_I9"/>
    <property type="match status" value="1"/>
</dbReference>
<evidence type="ECO:0000256" key="1">
    <source>
        <dbReference type="ARBA" id="ARBA00011073"/>
    </source>
</evidence>
<dbReference type="InterPro" id="IPR041469">
    <property type="entry name" value="Subtilisin-like_FN3"/>
</dbReference>
<dbReference type="PANTHER" id="PTHR10795">
    <property type="entry name" value="PROPROTEIN CONVERTASE SUBTILISIN/KEXIN"/>
    <property type="match status" value="1"/>
</dbReference>
<keyword evidence="4 7" id="KW-0378">Hydrolase</keyword>
<feature type="region of interest" description="Disordered" evidence="8">
    <location>
        <begin position="195"/>
        <end position="216"/>
    </location>
</feature>
<feature type="active site" description="Charge relay system" evidence="6 7">
    <location>
        <position position="534"/>
    </location>
</feature>
<dbReference type="Gene3D" id="3.30.70.80">
    <property type="entry name" value="Peptidase S8 propeptide/proteinase inhibitor I9"/>
    <property type="match status" value="1"/>
</dbReference>
<dbReference type="Gene3D" id="2.60.40.2310">
    <property type="match status" value="1"/>
</dbReference>
<evidence type="ECO:0000313" key="15">
    <source>
        <dbReference type="Proteomes" id="UP000243459"/>
    </source>
</evidence>
<dbReference type="Gene3D" id="3.40.50.200">
    <property type="entry name" value="Peptidase S8/S53 domain"/>
    <property type="match status" value="1"/>
</dbReference>
<keyword evidence="2 7" id="KW-0645">Protease</keyword>
<dbReference type="OrthoDB" id="206201at2759"/>
<comment type="similarity">
    <text evidence="1 7">Belongs to the peptidase S8 family.</text>
</comment>
<evidence type="ECO:0000256" key="7">
    <source>
        <dbReference type="PROSITE-ProRule" id="PRU01240"/>
    </source>
</evidence>
<feature type="domain" description="Subtilisin-like protease fibronectin type-III" evidence="13">
    <location>
        <begin position="650"/>
        <end position="748"/>
    </location>
</feature>
<dbReference type="InterPro" id="IPR036852">
    <property type="entry name" value="Peptidase_S8/S53_dom_sf"/>
</dbReference>
<dbReference type="InterPro" id="IPR023828">
    <property type="entry name" value="Peptidase_S8_Ser-AS"/>
</dbReference>
<dbReference type="InterPro" id="IPR003137">
    <property type="entry name" value="PA_domain"/>
</dbReference>
<dbReference type="Gramene" id="ONK70194">
    <property type="protein sequence ID" value="ONK70194"/>
    <property type="gene ID" value="A4U43_C05F31230"/>
</dbReference>
<dbReference type="InterPro" id="IPR000209">
    <property type="entry name" value="Peptidase_S8/S53_dom"/>
</dbReference>
<evidence type="ECO:0000256" key="8">
    <source>
        <dbReference type="SAM" id="MobiDB-lite"/>
    </source>
</evidence>
<feature type="active site" description="Charge relay system" evidence="6 7">
    <location>
        <position position="210"/>
    </location>
</feature>
<evidence type="ECO:0000256" key="9">
    <source>
        <dbReference type="SAM" id="SignalP"/>
    </source>
</evidence>
<evidence type="ECO:0000256" key="6">
    <source>
        <dbReference type="PIRSR" id="PIRSR615500-1"/>
    </source>
</evidence>
<dbReference type="PROSITE" id="PS51892">
    <property type="entry name" value="SUBTILASE"/>
    <property type="match status" value="1"/>
</dbReference>
<keyword evidence="3 9" id="KW-0732">Signal</keyword>
<dbReference type="Pfam" id="PF17766">
    <property type="entry name" value="fn3_6"/>
    <property type="match status" value="1"/>
</dbReference>
<feature type="active site" description="Charge relay system" evidence="6 7">
    <location>
        <position position="138"/>
    </location>
</feature>
<evidence type="ECO:0000256" key="2">
    <source>
        <dbReference type="ARBA" id="ARBA00022670"/>
    </source>
</evidence>
<dbReference type="InterPro" id="IPR010259">
    <property type="entry name" value="S8pro/Inhibitor_I9"/>
</dbReference>
<keyword evidence="5 7" id="KW-0720">Serine protease</keyword>
<keyword evidence="15" id="KW-1185">Reference proteome</keyword>
<evidence type="ECO:0000256" key="3">
    <source>
        <dbReference type="ARBA" id="ARBA00022729"/>
    </source>
</evidence>
<dbReference type="PROSITE" id="PS00138">
    <property type="entry name" value="SUBTILASE_SER"/>
    <property type="match status" value="1"/>
</dbReference>
<evidence type="ECO:0000313" key="14">
    <source>
        <dbReference type="EMBL" id="ONK70194.1"/>
    </source>
</evidence>
<dbReference type="EMBL" id="CM007385">
    <property type="protein sequence ID" value="ONK70194.1"/>
    <property type="molecule type" value="Genomic_DNA"/>
</dbReference>
<evidence type="ECO:0000256" key="5">
    <source>
        <dbReference type="ARBA" id="ARBA00022825"/>
    </source>
</evidence>
<evidence type="ECO:0000256" key="4">
    <source>
        <dbReference type="ARBA" id="ARBA00022801"/>
    </source>
</evidence>
<dbReference type="Pfam" id="PF00082">
    <property type="entry name" value="Peptidase_S8"/>
    <property type="match status" value="1"/>
</dbReference>
<dbReference type="InterPro" id="IPR037045">
    <property type="entry name" value="S8pro/Inhibitor_I9_sf"/>
</dbReference>
<sequence length="760" mass="80586">MASIVLLLSVLIAGISFSSSSQVYIAYMGKKNNHHPDEVSLQNHQLLSVIHGGSMEKAKESHVYSYRNGFRGFAAKLTEVQASDLAGMPGVVSVFPNKRRILHTTHSWDFMGVSGHEEMEIPGVSTENQGNVIIGFIDTGIWPESPSFSDAGMPSIPSRWKGQCQTGDSSSNFTCNKKIIGARYYLSGYEAEQNTKKPDKFESPRDSQGHGSHTASTAAGRFVNNMNYNGLGAGGAHGGAPMARIAVYKSCWDSGCYDADILAAFDDAIKDGVDIISVSLGPDSTQGDYTDDAISIGSFHANGHGILVVASAGNVGGAGTVTNVAPWILTAGATSTDREFASTIDFGNGTTFTGESLNTIKMNEPVRTILASQAKAGYFTPDQASYCLDSSLSATKARGKILVCNNSGTDSGSMKEKAVIVKKAGGVGMILIDETEKRLALPFDIPGATVGKETGDKISSYLNSTRGATSVISPATTITGSRPAPWVASFSSRGPNLWSPAILKPDVVAPGLNILAAWTPEDRGMEYNIASGTSMSCPHISGLAALIKAVQPHWSPAAIKSAIMTTATVLNKNGEIMTSDPGATQASPFDYGSGFPDPTKFTNPGLIYDTQTPDYISFLCGQGYDDGDIQGITGNNKATCNQNPMPASSDLNYPSITVFDMNANYSVARTVTNVGKPRSSYRVSVSPPDGIEVHVEPKYLSFRSYGQKAKFAVNFRVVSYSRALDFVFGSLKWKAVGDVQVVTSVLAVRVPKATSDPKLI</sequence>
<dbReference type="InterPro" id="IPR015500">
    <property type="entry name" value="Peptidase_S8_subtilisin-rel"/>
</dbReference>
<evidence type="ECO:0000259" key="11">
    <source>
        <dbReference type="Pfam" id="PF02225"/>
    </source>
</evidence>
<dbReference type="GO" id="GO:0006508">
    <property type="term" value="P:proteolysis"/>
    <property type="evidence" value="ECO:0007669"/>
    <property type="project" value="UniProtKB-KW"/>
</dbReference>
<accession>A0A5P1EWH1</accession>
<evidence type="ECO:0008006" key="16">
    <source>
        <dbReference type="Google" id="ProtNLM"/>
    </source>
</evidence>
<organism evidence="14 15">
    <name type="scientific">Asparagus officinalis</name>
    <name type="common">Garden asparagus</name>
    <dbReference type="NCBI Taxonomy" id="4686"/>
    <lineage>
        <taxon>Eukaryota</taxon>
        <taxon>Viridiplantae</taxon>
        <taxon>Streptophyta</taxon>
        <taxon>Embryophyta</taxon>
        <taxon>Tracheophyta</taxon>
        <taxon>Spermatophyta</taxon>
        <taxon>Magnoliopsida</taxon>
        <taxon>Liliopsida</taxon>
        <taxon>Asparagales</taxon>
        <taxon>Asparagaceae</taxon>
        <taxon>Asparagoideae</taxon>
        <taxon>Asparagus</taxon>
    </lineage>
</organism>
<dbReference type="AlphaFoldDB" id="A0A5P1EWH1"/>
<reference evidence="15" key="1">
    <citation type="journal article" date="2017" name="Nat. Commun.">
        <title>The asparagus genome sheds light on the origin and evolution of a young Y chromosome.</title>
        <authorList>
            <person name="Harkess A."/>
            <person name="Zhou J."/>
            <person name="Xu C."/>
            <person name="Bowers J.E."/>
            <person name="Van der Hulst R."/>
            <person name="Ayyampalayam S."/>
            <person name="Mercati F."/>
            <person name="Riccardi P."/>
            <person name="McKain M.R."/>
            <person name="Kakrana A."/>
            <person name="Tang H."/>
            <person name="Ray J."/>
            <person name="Groenendijk J."/>
            <person name="Arikit S."/>
            <person name="Mathioni S.M."/>
            <person name="Nakano M."/>
            <person name="Shan H."/>
            <person name="Telgmann-Rauber A."/>
            <person name="Kanno A."/>
            <person name="Yue Z."/>
            <person name="Chen H."/>
            <person name="Li W."/>
            <person name="Chen Y."/>
            <person name="Xu X."/>
            <person name="Zhang Y."/>
            <person name="Luo S."/>
            <person name="Chen H."/>
            <person name="Gao J."/>
            <person name="Mao Z."/>
            <person name="Pires J.C."/>
            <person name="Luo M."/>
            <person name="Kudrna D."/>
            <person name="Wing R.A."/>
            <person name="Meyers B.C."/>
            <person name="Yi K."/>
            <person name="Kong H."/>
            <person name="Lavrijsen P."/>
            <person name="Sunseri F."/>
            <person name="Falavigna A."/>
            <person name="Ye Y."/>
            <person name="Leebens-Mack J.H."/>
            <person name="Chen G."/>
        </authorList>
    </citation>
    <scope>NUCLEOTIDE SEQUENCE [LARGE SCALE GENOMIC DNA]</scope>
    <source>
        <strain evidence="15">cv. DH0086</strain>
    </source>
</reference>
<name>A0A5P1EWH1_ASPOF</name>
<evidence type="ECO:0000259" key="10">
    <source>
        <dbReference type="Pfam" id="PF00082"/>
    </source>
</evidence>
<dbReference type="CDD" id="cd04852">
    <property type="entry name" value="Peptidases_S8_3"/>
    <property type="match status" value="1"/>
</dbReference>
<dbReference type="SUPFAM" id="SSF52743">
    <property type="entry name" value="Subtilisin-like"/>
    <property type="match status" value="1"/>
</dbReference>
<evidence type="ECO:0000259" key="12">
    <source>
        <dbReference type="Pfam" id="PF05922"/>
    </source>
</evidence>
<dbReference type="Gene3D" id="3.50.30.30">
    <property type="match status" value="1"/>
</dbReference>
<dbReference type="CDD" id="cd02120">
    <property type="entry name" value="PA_subtilisin_like"/>
    <property type="match status" value="1"/>
</dbReference>
<dbReference type="Pfam" id="PF02225">
    <property type="entry name" value="PA"/>
    <property type="match status" value="1"/>
</dbReference>
<dbReference type="FunFam" id="3.40.50.200:FF:000006">
    <property type="entry name" value="Subtilisin-like protease SBT1.5"/>
    <property type="match status" value="1"/>
</dbReference>